<dbReference type="AlphaFoldDB" id="A0A150WD65"/>
<evidence type="ECO:0000313" key="2">
    <source>
        <dbReference type="EMBL" id="KYG60926.1"/>
    </source>
</evidence>
<keyword evidence="1" id="KW-0732">Signal</keyword>
<evidence type="ECO:0000313" key="3">
    <source>
        <dbReference type="Proteomes" id="UP000075391"/>
    </source>
</evidence>
<feature type="chain" id="PRO_5007572562" description="DUF4105 domain-containing protein" evidence="1">
    <location>
        <begin position="20"/>
        <end position="275"/>
    </location>
</feature>
<accession>A0A150WD65</accession>
<evidence type="ECO:0000256" key="1">
    <source>
        <dbReference type="SAM" id="SignalP"/>
    </source>
</evidence>
<gene>
    <name evidence="2" type="ORF">AZI85_10755</name>
</gene>
<proteinExistence type="predicted"/>
<organism evidence="2 3">
    <name type="scientific">Bdellovibrio bacteriovorus</name>
    <dbReference type="NCBI Taxonomy" id="959"/>
    <lineage>
        <taxon>Bacteria</taxon>
        <taxon>Pseudomonadati</taxon>
        <taxon>Bdellovibrionota</taxon>
        <taxon>Bdellovibrionia</taxon>
        <taxon>Bdellovibrionales</taxon>
        <taxon>Pseudobdellovibrionaceae</taxon>
        <taxon>Bdellovibrio</taxon>
    </lineage>
</organism>
<reference evidence="2 3" key="1">
    <citation type="submission" date="2016-03" db="EMBL/GenBank/DDBJ databases">
        <authorList>
            <person name="Ploux O."/>
        </authorList>
    </citation>
    <scope>NUCLEOTIDE SEQUENCE [LARGE SCALE GENOMIC DNA]</scope>
    <source>
        <strain evidence="2 3">BER2</strain>
    </source>
</reference>
<dbReference type="RefSeq" id="WP_063244768.1">
    <property type="nucleotide sequence ID" value="NZ_LUKF01000018.1"/>
</dbReference>
<feature type="signal peptide" evidence="1">
    <location>
        <begin position="1"/>
        <end position="19"/>
    </location>
</feature>
<protein>
    <recommendedName>
        <fullName evidence="4">DUF4105 domain-containing protein</fullName>
    </recommendedName>
</protein>
<sequence length="275" mass="30625">MKPSGLFFFLLLFSPFAFSQPLPLTTPNKSCACSAELADPLEEPQSFNYGKFQGLCIDSCRFRSARILENSSRLTVGNILHLGGYYKASISLQDLAKVEMGFEEFLPGVSHVVLKFTLDEKAPDILLLSQVSSQKASIPVRSLVLSSEGVPPKDYQYTLMEAYFGNFLLAHRLVTGDEFSRWITEYTHPLKMVGLKVSPTVAGKIFLKGVQESDAQRMQTAYALFSNNCSTSAFSFIDSQSKITRTGWQRFLDALPIAGPWGTLQSLHERQLVNQ</sequence>
<dbReference type="Proteomes" id="UP000075391">
    <property type="component" value="Unassembled WGS sequence"/>
</dbReference>
<comment type="caution">
    <text evidence="2">The sequence shown here is derived from an EMBL/GenBank/DDBJ whole genome shotgun (WGS) entry which is preliminary data.</text>
</comment>
<dbReference type="EMBL" id="LUKF01000018">
    <property type="protein sequence ID" value="KYG60926.1"/>
    <property type="molecule type" value="Genomic_DNA"/>
</dbReference>
<name>A0A150WD65_BDEBC</name>
<evidence type="ECO:0008006" key="4">
    <source>
        <dbReference type="Google" id="ProtNLM"/>
    </source>
</evidence>
<dbReference type="OrthoDB" id="9819764at2"/>